<dbReference type="Gene3D" id="1.25.40.10">
    <property type="entry name" value="Tetratricopeptide repeat domain"/>
    <property type="match status" value="2"/>
</dbReference>
<accession>A0ABS9VM61</accession>
<dbReference type="Pfam" id="PF07719">
    <property type="entry name" value="TPR_2"/>
    <property type="match status" value="1"/>
</dbReference>
<dbReference type="PANTHER" id="PTHR45588:SF1">
    <property type="entry name" value="WW DOMAIN-CONTAINING PROTEIN"/>
    <property type="match status" value="1"/>
</dbReference>
<sequence length="595" mass="64384">MERIARPVGLLLAAGALMSVSPPSQPTYSAELLAMLSPSAMQSGLCGGGGGDGAKSMRAALMVSAAILQAAGTPEATTSPLYDGLGKVHFPITTSNPLAQRYFDQGLSFAYGFNHAAAIASFREAQRLDPNCALCFWGEALAHGPNINVPMDPAANARTVGLARYANWLARKGSPEEQALTAAMLKRYSPDASADRAALDAAFADAMLGVAKAYPNNDDILLLAAESAMDTRPWDYWTADKKPQPRLGEAVDLVRTVYARNPDHPQASHLWIHLMENGPDPKVAEAAADKLATPLSPTAGHLVHMPAHIYYRVGRWKDSIRVNVDAAKADEAWIKQSGDKAFVRYGYYPHNVHFIVTSAQMAGDMPLAIREATKLSKLLDPTVSSQIGWIQAVNAAPYFAAAQFATPAQILAMVAPDKRLPYPMAMRHYARAIAYANLHNRAGFDREVAAFGKMKQSGDFKLMVDQGVPVPDLLQLAETVAKARWAYANGKNAEAIDLYREAMTTEGKISYMEPPWWYFPVGQSLGAALYKAGKYDEAREAFTTALAQYPNNGWALYGLAATEKASGRQLQAAAANEALKKAWAGNPAWLRMDRL</sequence>
<dbReference type="SMART" id="SM00028">
    <property type="entry name" value="TPR"/>
    <property type="match status" value="2"/>
</dbReference>
<feature type="repeat" description="TPR" evidence="3">
    <location>
        <begin position="519"/>
        <end position="552"/>
    </location>
</feature>
<dbReference type="InterPro" id="IPR013105">
    <property type="entry name" value="TPR_2"/>
</dbReference>
<dbReference type="Proteomes" id="UP001203058">
    <property type="component" value="Unassembled WGS sequence"/>
</dbReference>
<dbReference type="InterPro" id="IPR019734">
    <property type="entry name" value="TPR_rpt"/>
</dbReference>
<evidence type="ECO:0000256" key="2">
    <source>
        <dbReference type="ARBA" id="ARBA00022803"/>
    </source>
</evidence>
<name>A0ABS9VM61_9SPHN</name>
<evidence type="ECO:0000313" key="4">
    <source>
        <dbReference type="EMBL" id="MCH8615639.1"/>
    </source>
</evidence>
<dbReference type="PROSITE" id="PS50005">
    <property type="entry name" value="TPR"/>
    <property type="match status" value="1"/>
</dbReference>
<comment type="caution">
    <text evidence="4">The sequence shown here is derived from an EMBL/GenBank/DDBJ whole genome shotgun (WGS) entry which is preliminary data.</text>
</comment>
<organism evidence="4 5">
    <name type="scientific">Sphingomonas telluris</name>
    <dbReference type="NCBI Taxonomy" id="2907998"/>
    <lineage>
        <taxon>Bacteria</taxon>
        <taxon>Pseudomonadati</taxon>
        <taxon>Pseudomonadota</taxon>
        <taxon>Alphaproteobacteria</taxon>
        <taxon>Sphingomonadales</taxon>
        <taxon>Sphingomonadaceae</taxon>
        <taxon>Sphingomonas</taxon>
    </lineage>
</organism>
<evidence type="ECO:0000256" key="1">
    <source>
        <dbReference type="ARBA" id="ARBA00022737"/>
    </source>
</evidence>
<dbReference type="InterPro" id="IPR011990">
    <property type="entry name" value="TPR-like_helical_dom_sf"/>
</dbReference>
<reference evidence="4 5" key="1">
    <citation type="submission" date="2022-03" db="EMBL/GenBank/DDBJ databases">
        <authorList>
            <person name="Jo J.-H."/>
            <person name="Im W.-T."/>
        </authorList>
    </citation>
    <scope>NUCLEOTIDE SEQUENCE [LARGE SCALE GENOMIC DNA]</scope>
    <source>
        <strain evidence="4 5">SM33</strain>
    </source>
</reference>
<gene>
    <name evidence="4" type="ORF">LZ016_05935</name>
</gene>
<dbReference type="SUPFAM" id="SSF48452">
    <property type="entry name" value="TPR-like"/>
    <property type="match status" value="1"/>
</dbReference>
<proteinExistence type="predicted"/>
<keyword evidence="5" id="KW-1185">Reference proteome</keyword>
<protein>
    <submittedName>
        <fullName evidence="4">Tetratricopeptide repeat protein</fullName>
    </submittedName>
</protein>
<dbReference type="RefSeq" id="WP_241446460.1">
    <property type="nucleotide sequence ID" value="NZ_JAKZHW010000001.1"/>
</dbReference>
<keyword evidence="2 3" id="KW-0802">TPR repeat</keyword>
<evidence type="ECO:0000256" key="3">
    <source>
        <dbReference type="PROSITE-ProRule" id="PRU00339"/>
    </source>
</evidence>
<dbReference type="PANTHER" id="PTHR45588">
    <property type="entry name" value="TPR DOMAIN-CONTAINING PROTEIN"/>
    <property type="match status" value="1"/>
</dbReference>
<evidence type="ECO:0000313" key="5">
    <source>
        <dbReference type="Proteomes" id="UP001203058"/>
    </source>
</evidence>
<keyword evidence="1" id="KW-0677">Repeat</keyword>
<dbReference type="EMBL" id="JAKZHW010000001">
    <property type="protein sequence ID" value="MCH8615639.1"/>
    <property type="molecule type" value="Genomic_DNA"/>
</dbReference>